<proteinExistence type="predicted"/>
<sequence length="195" mass="21208">MGCPGQARTKPRRKIVVASLPEIRRTAAAANIACGAWPHAATPSAASPATLCAKHGAQIAHHRIQLAVGPQPLWLRNHNFGLAQRTMVKHLATSPHDPLDIIGYPRMKASGESSTTKHRLLHASGPHPISPPNDPKYINQLVGNQLGMEQSWSLEAAQEQERAEQAQLQTKRGADAELLKNRLKMKSNQLDEDAS</sequence>
<name>A0A2Z7BQZ9_9LAMI</name>
<dbReference type="AlphaFoldDB" id="A0A2Z7BQZ9"/>
<evidence type="ECO:0000256" key="1">
    <source>
        <dbReference type="SAM" id="MobiDB-lite"/>
    </source>
</evidence>
<evidence type="ECO:0000313" key="2">
    <source>
        <dbReference type="EMBL" id="KZV37052.1"/>
    </source>
</evidence>
<dbReference type="Proteomes" id="UP000250235">
    <property type="component" value="Unassembled WGS sequence"/>
</dbReference>
<keyword evidence="3" id="KW-1185">Reference proteome</keyword>
<protein>
    <submittedName>
        <fullName evidence="2">Uncharacterized protein</fullName>
    </submittedName>
</protein>
<dbReference type="EMBL" id="KV003165">
    <property type="protein sequence ID" value="KZV37052.1"/>
    <property type="molecule type" value="Genomic_DNA"/>
</dbReference>
<accession>A0A2Z7BQZ9</accession>
<gene>
    <name evidence="2" type="ORF">F511_11998</name>
</gene>
<organism evidence="2 3">
    <name type="scientific">Dorcoceras hygrometricum</name>
    <dbReference type="NCBI Taxonomy" id="472368"/>
    <lineage>
        <taxon>Eukaryota</taxon>
        <taxon>Viridiplantae</taxon>
        <taxon>Streptophyta</taxon>
        <taxon>Embryophyta</taxon>
        <taxon>Tracheophyta</taxon>
        <taxon>Spermatophyta</taxon>
        <taxon>Magnoliopsida</taxon>
        <taxon>eudicotyledons</taxon>
        <taxon>Gunneridae</taxon>
        <taxon>Pentapetalae</taxon>
        <taxon>asterids</taxon>
        <taxon>lamiids</taxon>
        <taxon>Lamiales</taxon>
        <taxon>Gesneriaceae</taxon>
        <taxon>Didymocarpoideae</taxon>
        <taxon>Trichosporeae</taxon>
        <taxon>Loxocarpinae</taxon>
        <taxon>Dorcoceras</taxon>
    </lineage>
</organism>
<evidence type="ECO:0000313" key="3">
    <source>
        <dbReference type="Proteomes" id="UP000250235"/>
    </source>
</evidence>
<feature type="region of interest" description="Disordered" evidence="1">
    <location>
        <begin position="154"/>
        <end position="173"/>
    </location>
</feature>
<reference evidence="2 3" key="1">
    <citation type="journal article" date="2015" name="Proc. Natl. Acad. Sci. U.S.A.">
        <title>The resurrection genome of Boea hygrometrica: A blueprint for survival of dehydration.</title>
        <authorList>
            <person name="Xiao L."/>
            <person name="Yang G."/>
            <person name="Zhang L."/>
            <person name="Yang X."/>
            <person name="Zhao S."/>
            <person name="Ji Z."/>
            <person name="Zhou Q."/>
            <person name="Hu M."/>
            <person name="Wang Y."/>
            <person name="Chen M."/>
            <person name="Xu Y."/>
            <person name="Jin H."/>
            <person name="Xiao X."/>
            <person name="Hu G."/>
            <person name="Bao F."/>
            <person name="Hu Y."/>
            <person name="Wan P."/>
            <person name="Li L."/>
            <person name="Deng X."/>
            <person name="Kuang T."/>
            <person name="Xiang C."/>
            <person name="Zhu J.K."/>
            <person name="Oliver M.J."/>
            <person name="He Y."/>
        </authorList>
    </citation>
    <scope>NUCLEOTIDE SEQUENCE [LARGE SCALE GENOMIC DNA]</scope>
    <source>
        <strain evidence="3">cv. XS01</strain>
    </source>
</reference>